<sequence>MAEKKLQLEQADDKVYKMRQQKETLETFISQFKSLFERESNLMKEEQEICANSDVSSFLSSQIDEAEDDYYKKYRTLLSHQ</sequence>
<dbReference type="Proteomes" id="UP001290462">
    <property type="component" value="Unassembled WGS sequence"/>
</dbReference>
<organism evidence="1 2">
    <name type="scientific">Carnobacterium maltaromaticum</name>
    <name type="common">Carnobacterium piscicola</name>
    <dbReference type="NCBI Taxonomy" id="2751"/>
    <lineage>
        <taxon>Bacteria</taxon>
        <taxon>Bacillati</taxon>
        <taxon>Bacillota</taxon>
        <taxon>Bacilli</taxon>
        <taxon>Lactobacillales</taxon>
        <taxon>Carnobacteriaceae</taxon>
        <taxon>Carnobacterium</taxon>
    </lineage>
</organism>
<evidence type="ECO:0000313" key="2">
    <source>
        <dbReference type="Proteomes" id="UP001290462"/>
    </source>
</evidence>
<dbReference type="EMBL" id="JAVBVO010000001">
    <property type="protein sequence ID" value="MDZ5757289.1"/>
    <property type="molecule type" value="Genomic_DNA"/>
</dbReference>
<accession>A0AAW9JYL6</accession>
<evidence type="ECO:0000313" key="1">
    <source>
        <dbReference type="EMBL" id="MDZ5757289.1"/>
    </source>
</evidence>
<protein>
    <submittedName>
        <fullName evidence="1">Uncharacterized protein</fullName>
    </submittedName>
</protein>
<dbReference type="AlphaFoldDB" id="A0AAW9JYL6"/>
<reference evidence="1" key="1">
    <citation type="submission" date="2023-08" db="EMBL/GenBank/DDBJ databases">
        <title>Genomic characterization of piscicolin 126 produced by Carnobacterium maltaromaticum CM22 strain isolated from salmon (Salmo salar).</title>
        <authorList>
            <person name="Gonzalez-Gragera E."/>
            <person name="Garcia-Lopez J.D."/>
            <person name="Teso-Perez C."/>
            <person name="Gimenez-Hernandez I."/>
            <person name="Peralta-Sanchez J.M."/>
            <person name="Valdivia E."/>
            <person name="Montalban-Lopez M."/>
            <person name="Martin-Platero A.M."/>
            <person name="Banos A."/>
            <person name="Martinez-Bueno M."/>
        </authorList>
    </citation>
    <scope>NUCLEOTIDE SEQUENCE</scope>
    <source>
        <strain evidence="1">CM22</strain>
    </source>
</reference>
<proteinExistence type="predicted"/>
<name>A0AAW9JYL6_CARML</name>
<gene>
    <name evidence="1" type="ORF">RAK27_01300</name>
</gene>
<dbReference type="RefSeq" id="WP_322808298.1">
    <property type="nucleotide sequence ID" value="NZ_JAVBVO010000001.1"/>
</dbReference>
<comment type="caution">
    <text evidence="1">The sequence shown here is derived from an EMBL/GenBank/DDBJ whole genome shotgun (WGS) entry which is preliminary data.</text>
</comment>